<dbReference type="AlphaFoldDB" id="A0A1B6E4Y6"/>
<name>A0A1B6E4Y6_9HEMI</name>
<feature type="non-terminal residue" evidence="1">
    <location>
        <position position="141"/>
    </location>
</feature>
<feature type="non-terminal residue" evidence="1">
    <location>
        <position position="1"/>
    </location>
</feature>
<reference evidence="1" key="1">
    <citation type="submission" date="2015-12" db="EMBL/GenBank/DDBJ databases">
        <title>De novo transcriptome assembly of four potential Pierce s Disease insect vectors from Arizona vineyards.</title>
        <authorList>
            <person name="Tassone E.E."/>
        </authorList>
    </citation>
    <scope>NUCLEOTIDE SEQUENCE</scope>
</reference>
<organism evidence="1">
    <name type="scientific">Clastoptera arizonana</name>
    <name type="common">Arizona spittle bug</name>
    <dbReference type="NCBI Taxonomy" id="38151"/>
    <lineage>
        <taxon>Eukaryota</taxon>
        <taxon>Metazoa</taxon>
        <taxon>Ecdysozoa</taxon>
        <taxon>Arthropoda</taxon>
        <taxon>Hexapoda</taxon>
        <taxon>Insecta</taxon>
        <taxon>Pterygota</taxon>
        <taxon>Neoptera</taxon>
        <taxon>Paraneoptera</taxon>
        <taxon>Hemiptera</taxon>
        <taxon>Auchenorrhyncha</taxon>
        <taxon>Cercopoidea</taxon>
        <taxon>Clastopteridae</taxon>
        <taxon>Clastoptera</taxon>
    </lineage>
</organism>
<proteinExistence type="predicted"/>
<evidence type="ECO:0000313" key="1">
    <source>
        <dbReference type="EMBL" id="JAS32993.1"/>
    </source>
</evidence>
<accession>A0A1B6E4Y6</accession>
<gene>
    <name evidence="1" type="ORF">g.550</name>
</gene>
<sequence>INKIKMNNSMNHMKFKINRRSTAIFHPDKLDGPFYTYDVEENPISNNDNDSRTEINLIRFENGDQQILQKIIDEYLHIVRHQTLRQYHNVIHNNMKREKESSVSDVLKKSLDMINQNFKKSSLAREQKGFINEKSFLSDYL</sequence>
<protein>
    <submittedName>
        <fullName evidence="1">Uncharacterized protein</fullName>
    </submittedName>
</protein>
<dbReference type="EMBL" id="GEDC01004305">
    <property type="protein sequence ID" value="JAS32993.1"/>
    <property type="molecule type" value="Transcribed_RNA"/>
</dbReference>